<evidence type="ECO:0000313" key="6">
    <source>
        <dbReference type="Proteomes" id="UP001596512"/>
    </source>
</evidence>
<comment type="caution">
    <text evidence="5">The sequence shown here is derived from an EMBL/GenBank/DDBJ whole genome shotgun (WGS) entry which is preliminary data.</text>
</comment>
<feature type="domain" description="JmjC" evidence="4">
    <location>
        <begin position="106"/>
        <end position="256"/>
    </location>
</feature>
<dbReference type="EMBL" id="JBHTEY010000004">
    <property type="protein sequence ID" value="MFC7617468.1"/>
    <property type="molecule type" value="Genomic_DNA"/>
</dbReference>
<evidence type="ECO:0000256" key="2">
    <source>
        <dbReference type="ARBA" id="ARBA00022723"/>
    </source>
</evidence>
<reference evidence="6" key="1">
    <citation type="journal article" date="2019" name="Int. J. Syst. Evol. Microbiol.">
        <title>The Global Catalogue of Microorganisms (GCM) 10K type strain sequencing project: providing services to taxonomists for standard genome sequencing and annotation.</title>
        <authorList>
            <consortium name="The Broad Institute Genomics Platform"/>
            <consortium name="The Broad Institute Genome Sequencing Center for Infectious Disease"/>
            <person name="Wu L."/>
            <person name="Ma J."/>
        </authorList>
    </citation>
    <scope>NUCLEOTIDE SEQUENCE [LARGE SCALE GENOMIC DNA]</scope>
    <source>
        <strain evidence="6">JCM 17695</strain>
    </source>
</reference>
<gene>
    <name evidence="5" type="ORF">ACFQV2_32640</name>
</gene>
<accession>A0ABW2TW57</accession>
<protein>
    <submittedName>
        <fullName evidence="5">Cupin domain-containing protein</fullName>
        <ecNumber evidence="5">1.14.11.47</ecNumber>
    </submittedName>
</protein>
<name>A0ABW2TW57_9PSEU</name>
<evidence type="ECO:0000259" key="4">
    <source>
        <dbReference type="PROSITE" id="PS51184"/>
    </source>
</evidence>
<dbReference type="GO" id="GO:0016491">
    <property type="term" value="F:oxidoreductase activity"/>
    <property type="evidence" value="ECO:0007669"/>
    <property type="project" value="UniProtKB-KW"/>
</dbReference>
<dbReference type="SMART" id="SM00558">
    <property type="entry name" value="JmjC"/>
    <property type="match status" value="1"/>
</dbReference>
<organism evidence="5 6">
    <name type="scientific">Actinokineospora soli</name>
    <dbReference type="NCBI Taxonomy" id="1048753"/>
    <lineage>
        <taxon>Bacteria</taxon>
        <taxon>Bacillati</taxon>
        <taxon>Actinomycetota</taxon>
        <taxon>Actinomycetes</taxon>
        <taxon>Pseudonocardiales</taxon>
        <taxon>Pseudonocardiaceae</taxon>
        <taxon>Actinokineospora</taxon>
    </lineage>
</organism>
<dbReference type="Pfam" id="PF08007">
    <property type="entry name" value="JmjC_2"/>
    <property type="match status" value="1"/>
</dbReference>
<dbReference type="PANTHER" id="PTHR13096:SF9">
    <property type="entry name" value="BIFUNCTIONAL LYSINE-SPECIFIC DEMETHYLASE AND HISTIDYL-HYDROXYLASE"/>
    <property type="match status" value="1"/>
</dbReference>
<keyword evidence="5" id="KW-0560">Oxidoreductase</keyword>
<keyword evidence="2" id="KW-0479">Metal-binding</keyword>
<dbReference type="Gene3D" id="2.60.120.650">
    <property type="entry name" value="Cupin"/>
    <property type="match status" value="1"/>
</dbReference>
<proteinExistence type="predicted"/>
<evidence type="ECO:0000256" key="3">
    <source>
        <dbReference type="ARBA" id="ARBA00023004"/>
    </source>
</evidence>
<dbReference type="EC" id="1.14.11.47" evidence="5"/>
<keyword evidence="3" id="KW-0408">Iron</keyword>
<dbReference type="InterPro" id="IPR003347">
    <property type="entry name" value="JmjC_dom"/>
</dbReference>
<keyword evidence="6" id="KW-1185">Reference proteome</keyword>
<evidence type="ECO:0000313" key="5">
    <source>
        <dbReference type="EMBL" id="MFC7617468.1"/>
    </source>
</evidence>
<dbReference type="PROSITE" id="PS51184">
    <property type="entry name" value="JMJC"/>
    <property type="match status" value="1"/>
</dbReference>
<comment type="cofactor">
    <cofactor evidence="1">
        <name>Fe(2+)</name>
        <dbReference type="ChEBI" id="CHEBI:29033"/>
    </cofactor>
</comment>
<dbReference type="SUPFAM" id="SSF51197">
    <property type="entry name" value="Clavaminate synthase-like"/>
    <property type="match status" value="1"/>
</dbReference>
<dbReference type="InterPro" id="IPR039994">
    <property type="entry name" value="NO66-like"/>
</dbReference>
<evidence type="ECO:0000256" key="1">
    <source>
        <dbReference type="ARBA" id="ARBA00001954"/>
    </source>
</evidence>
<dbReference type="PANTHER" id="PTHR13096">
    <property type="entry name" value="MINA53 MYC INDUCED NUCLEAR ANTIGEN"/>
    <property type="match status" value="1"/>
</dbReference>
<sequence>MTALPGLRAGRDALRRCAAVPPGEFADRVWGRAPLLSPGVSDFSDLLTLADVDELLSRRGLRTPFIRMARDGAVVGSAQFTGGGGVGAEVGDQVRDDKVAALFAAGSTVVLQGLHRMWPPLIDFARDLVADLGHPVQVNAYITPPSSQGFSAHYDVHDVFVLQVAGRKRWSVHEPVHRDPLRSQPWDRRKDAVARRAREEPALEATLSPGDALYLPRGYLHSARALGEVSAHLTVGVHVLTRYAVAEALLALAGESEELRASLPLGVDAADGAQLGVEDTVAALVRALRGVDPDDVARVVRDRVWSGTRPAPLAPLAQAAAAGTADVGTAVEPRAGLRHRTGVDGDRAWLEVPGDRLDLPASTAPALAALLAGRCVVGDLPGLPAEDQVVLVRRLLREGVLRPADPA</sequence>
<dbReference type="Proteomes" id="UP001596512">
    <property type="component" value="Unassembled WGS sequence"/>
</dbReference>